<dbReference type="Pfam" id="PF07478">
    <property type="entry name" value="Dala_Dala_lig_C"/>
    <property type="match status" value="1"/>
</dbReference>
<dbReference type="InterPro" id="IPR011095">
    <property type="entry name" value="Dala_Dala_lig_C"/>
</dbReference>
<dbReference type="PROSITE" id="PS50975">
    <property type="entry name" value="ATP_GRASP"/>
    <property type="match status" value="1"/>
</dbReference>
<dbReference type="PANTHER" id="PTHR23132">
    <property type="entry name" value="D-ALANINE--D-ALANINE LIGASE"/>
    <property type="match status" value="1"/>
</dbReference>
<organism evidence="5 6">
    <name type="scientific">Colwellia marinimaniae</name>
    <dbReference type="NCBI Taxonomy" id="1513592"/>
    <lineage>
        <taxon>Bacteria</taxon>
        <taxon>Pseudomonadati</taxon>
        <taxon>Pseudomonadota</taxon>
        <taxon>Gammaproteobacteria</taxon>
        <taxon>Alteromonadales</taxon>
        <taxon>Colwelliaceae</taxon>
        <taxon>Colwellia</taxon>
    </lineage>
</organism>
<evidence type="ECO:0000256" key="2">
    <source>
        <dbReference type="ARBA" id="ARBA00022598"/>
    </source>
</evidence>
<dbReference type="InterPro" id="IPR011761">
    <property type="entry name" value="ATP-grasp"/>
</dbReference>
<accession>A0ABQ0MXL8</accession>
<evidence type="ECO:0000256" key="1">
    <source>
        <dbReference type="ARBA" id="ARBA00010871"/>
    </source>
</evidence>
<evidence type="ECO:0000256" key="3">
    <source>
        <dbReference type="PROSITE-ProRule" id="PRU00409"/>
    </source>
</evidence>
<dbReference type="InterPro" id="IPR013815">
    <property type="entry name" value="ATP_grasp_subdomain_1"/>
</dbReference>
<sequence length="341" mass="38226">MKIEIITTPNQELKETGFGSINACEGVLSAIRKMGHTVQLTVCKTMADLDNVIDRCPDLVVLAVKYIAIDNNGDIWLSEYFMRHKVNFTGSLRNILEFDSNKVLAKTILQNKGIVTAKYFTTVPGKYRSENELPIKFPLFLKPIDAANGNGIDDSSWVVNFSEFEAKVLSLYTLFSQPILVEEYLDGREFTVAIISKSNGEFIVAAIEIIPPESKNGLRILGHKVKNDNSEALKKIDNNQMLNKVKQLALNSFINLGIRDFARIDIKSNKNGECFFMEANLVPGLTPDSSYFPKSCEMEFGLSYDKVIQLMLDNALYRAQFFPTVSHLITPPIMAEQVSGF</sequence>
<evidence type="ECO:0000259" key="4">
    <source>
        <dbReference type="PROSITE" id="PS50975"/>
    </source>
</evidence>
<keyword evidence="2" id="KW-0436">Ligase</keyword>
<dbReference type="SUPFAM" id="SSF56059">
    <property type="entry name" value="Glutathione synthetase ATP-binding domain-like"/>
    <property type="match status" value="1"/>
</dbReference>
<name>A0ABQ0MXL8_9GAMM</name>
<dbReference type="Gene3D" id="3.30.470.20">
    <property type="entry name" value="ATP-grasp fold, B domain"/>
    <property type="match status" value="1"/>
</dbReference>
<proteinExistence type="inferred from homology"/>
<dbReference type="PANTHER" id="PTHR23132:SF14">
    <property type="entry name" value="ATP-GRASP DOMAIN-CONTAINING PROTEIN"/>
    <property type="match status" value="1"/>
</dbReference>
<keyword evidence="3" id="KW-0547">Nucleotide-binding</keyword>
<evidence type="ECO:0000313" key="6">
    <source>
        <dbReference type="Proteomes" id="UP000197068"/>
    </source>
</evidence>
<protein>
    <recommendedName>
        <fullName evidence="4">ATP-grasp domain-containing protein</fullName>
    </recommendedName>
</protein>
<dbReference type="Gene3D" id="3.30.1490.20">
    <property type="entry name" value="ATP-grasp fold, A domain"/>
    <property type="match status" value="1"/>
</dbReference>
<reference evidence="5 6" key="1">
    <citation type="submission" date="2017-06" db="EMBL/GenBank/DDBJ databases">
        <title>Whole Genome Sequences of Colwellia marinimaniae MTCD1.</title>
        <authorList>
            <person name="Kusumoto H."/>
            <person name="Inoue M."/>
            <person name="Tanikawa K."/>
            <person name="Maeji H."/>
            <person name="Cameron J.H."/>
            <person name="Bartlett D.H."/>
        </authorList>
    </citation>
    <scope>NUCLEOTIDE SEQUENCE [LARGE SCALE GENOMIC DNA]</scope>
    <source>
        <strain evidence="5 6">MTCD1</strain>
    </source>
</reference>
<comment type="similarity">
    <text evidence="1">Belongs to the D-alanine--D-alanine ligase family.</text>
</comment>
<evidence type="ECO:0000313" key="5">
    <source>
        <dbReference type="EMBL" id="GAW96401.1"/>
    </source>
</evidence>
<keyword evidence="3" id="KW-0067">ATP-binding</keyword>
<comment type="caution">
    <text evidence="5">The sequence shown here is derived from an EMBL/GenBank/DDBJ whole genome shotgun (WGS) entry which is preliminary data.</text>
</comment>
<gene>
    <name evidence="5" type="ORF">MTCD1_02015</name>
</gene>
<keyword evidence="6" id="KW-1185">Reference proteome</keyword>
<dbReference type="Proteomes" id="UP000197068">
    <property type="component" value="Unassembled WGS sequence"/>
</dbReference>
<dbReference type="EMBL" id="BDQM01000014">
    <property type="protein sequence ID" value="GAW96401.1"/>
    <property type="molecule type" value="Genomic_DNA"/>
</dbReference>
<feature type="domain" description="ATP-grasp" evidence="4">
    <location>
        <begin position="106"/>
        <end position="313"/>
    </location>
</feature>